<dbReference type="RefSeq" id="XP_002679242.1">
    <property type="nucleotide sequence ID" value="XM_002679196.1"/>
</dbReference>
<comment type="catalytic activity">
    <reaction evidence="12">
        <text>an acyl-CoA + malonyl-CoA + H(+) = a 3-oxoacyl-CoA + CO2 + CoA</text>
        <dbReference type="Rhea" id="RHEA:50252"/>
        <dbReference type="ChEBI" id="CHEBI:15378"/>
        <dbReference type="ChEBI" id="CHEBI:16526"/>
        <dbReference type="ChEBI" id="CHEBI:57287"/>
        <dbReference type="ChEBI" id="CHEBI:57384"/>
        <dbReference type="ChEBI" id="CHEBI:58342"/>
        <dbReference type="ChEBI" id="CHEBI:90726"/>
    </reaction>
    <physiologicalReaction direction="left-to-right" evidence="12">
        <dbReference type="Rhea" id="RHEA:50253"/>
    </physiologicalReaction>
</comment>
<organism evidence="14">
    <name type="scientific">Naegleria gruberi</name>
    <name type="common">Amoeba</name>
    <dbReference type="NCBI Taxonomy" id="5762"/>
    <lineage>
        <taxon>Eukaryota</taxon>
        <taxon>Discoba</taxon>
        <taxon>Heterolobosea</taxon>
        <taxon>Tetramitia</taxon>
        <taxon>Eutetramitia</taxon>
        <taxon>Vahlkampfiidae</taxon>
        <taxon>Naegleria</taxon>
    </lineage>
</organism>
<comment type="catalytic activity">
    <reaction evidence="11">
        <text>a very-long-chain acyl-CoA + malonyl-CoA + H(+) = a very-long-chain 3-oxoacyl-CoA + CO2 + CoA</text>
        <dbReference type="Rhea" id="RHEA:32727"/>
        <dbReference type="ChEBI" id="CHEBI:15378"/>
        <dbReference type="ChEBI" id="CHEBI:16526"/>
        <dbReference type="ChEBI" id="CHEBI:57287"/>
        <dbReference type="ChEBI" id="CHEBI:57384"/>
        <dbReference type="ChEBI" id="CHEBI:90725"/>
        <dbReference type="ChEBI" id="CHEBI:90736"/>
        <dbReference type="EC" id="2.3.1.199"/>
    </reaction>
</comment>
<dbReference type="GO" id="GO:0034625">
    <property type="term" value="P:fatty acid elongation, monounsaturated fatty acid"/>
    <property type="evidence" value="ECO:0007669"/>
    <property type="project" value="TreeGrafter"/>
</dbReference>
<comment type="subcellular location">
    <subcellularLocation>
        <location evidence="1">Membrane</location>
        <topology evidence="1">Multi-pass membrane protein</topology>
    </subcellularLocation>
</comment>
<keyword evidence="9 12" id="KW-0472">Membrane</keyword>
<name>D2V9N5_NAEGR</name>
<dbReference type="PANTHER" id="PTHR11157">
    <property type="entry name" value="FATTY ACID ACYL TRANSFERASE-RELATED"/>
    <property type="match status" value="1"/>
</dbReference>
<feature type="transmembrane region" description="Helical" evidence="12">
    <location>
        <begin position="150"/>
        <end position="171"/>
    </location>
</feature>
<protein>
    <recommendedName>
        <fullName evidence="12">Elongation of fatty acids protein</fullName>
        <ecNumber evidence="12">2.3.1.-</ecNumber>
    </recommendedName>
</protein>
<dbReference type="GO" id="GO:0019367">
    <property type="term" value="P:fatty acid elongation, saturated fatty acid"/>
    <property type="evidence" value="ECO:0007669"/>
    <property type="project" value="TreeGrafter"/>
</dbReference>
<keyword evidence="3 12" id="KW-0444">Lipid biosynthesis</keyword>
<dbReference type="PANTHER" id="PTHR11157:SF134">
    <property type="entry name" value="ELONGATION OF FATTY ACIDS PROTEIN 1-RELATED"/>
    <property type="match status" value="1"/>
</dbReference>
<evidence type="ECO:0000256" key="1">
    <source>
        <dbReference type="ARBA" id="ARBA00004141"/>
    </source>
</evidence>
<evidence type="ECO:0000256" key="5">
    <source>
        <dbReference type="ARBA" id="ARBA00022692"/>
    </source>
</evidence>
<keyword evidence="7 12" id="KW-1133">Transmembrane helix</keyword>
<dbReference type="STRING" id="5762.D2V9N5"/>
<dbReference type="GeneID" id="8859853"/>
<evidence type="ECO:0000256" key="10">
    <source>
        <dbReference type="ARBA" id="ARBA00023160"/>
    </source>
</evidence>
<dbReference type="InterPro" id="IPR002076">
    <property type="entry name" value="ELO_fam"/>
</dbReference>
<dbReference type="GO" id="GO:0009922">
    <property type="term" value="F:fatty acid elongase activity"/>
    <property type="evidence" value="ECO:0007669"/>
    <property type="project" value="UniProtKB-EC"/>
</dbReference>
<comment type="similarity">
    <text evidence="2 12">Belongs to the ELO family.</text>
</comment>
<evidence type="ECO:0000313" key="13">
    <source>
        <dbReference type="EMBL" id="EFC46498.1"/>
    </source>
</evidence>
<evidence type="ECO:0000256" key="8">
    <source>
        <dbReference type="ARBA" id="ARBA00023098"/>
    </source>
</evidence>
<dbReference type="GO" id="GO:0034626">
    <property type="term" value="P:fatty acid elongation, polyunsaturated fatty acid"/>
    <property type="evidence" value="ECO:0007669"/>
    <property type="project" value="TreeGrafter"/>
</dbReference>
<evidence type="ECO:0000256" key="2">
    <source>
        <dbReference type="ARBA" id="ARBA00007263"/>
    </source>
</evidence>
<keyword evidence="14" id="KW-1185">Reference proteome</keyword>
<feature type="transmembrane region" description="Helical" evidence="12">
    <location>
        <begin position="178"/>
        <end position="196"/>
    </location>
</feature>
<evidence type="ECO:0000256" key="3">
    <source>
        <dbReference type="ARBA" id="ARBA00022516"/>
    </source>
</evidence>
<gene>
    <name evidence="13" type="ORF">NAEGRDRAFT_82527</name>
</gene>
<evidence type="ECO:0000256" key="9">
    <source>
        <dbReference type="ARBA" id="ARBA00023136"/>
    </source>
</evidence>
<evidence type="ECO:0000256" key="11">
    <source>
        <dbReference type="ARBA" id="ARBA00047375"/>
    </source>
</evidence>
<dbReference type="AlphaFoldDB" id="D2V9N5"/>
<keyword evidence="8 12" id="KW-0443">Lipid metabolism</keyword>
<proteinExistence type="inferred from homology"/>
<keyword evidence="10 12" id="KW-0275">Fatty acid biosynthesis</keyword>
<evidence type="ECO:0000256" key="4">
    <source>
        <dbReference type="ARBA" id="ARBA00022679"/>
    </source>
</evidence>
<reference evidence="13 14" key="1">
    <citation type="journal article" date="2010" name="Cell">
        <title>The genome of Naegleria gruberi illuminates early eukaryotic versatility.</title>
        <authorList>
            <person name="Fritz-Laylin L.K."/>
            <person name="Prochnik S.E."/>
            <person name="Ginger M.L."/>
            <person name="Dacks J.B."/>
            <person name="Carpenter M.L."/>
            <person name="Field M.C."/>
            <person name="Kuo A."/>
            <person name="Paredez A."/>
            <person name="Chapman J."/>
            <person name="Pham J."/>
            <person name="Shu S."/>
            <person name="Neupane R."/>
            <person name="Cipriano M."/>
            <person name="Mancuso J."/>
            <person name="Tu H."/>
            <person name="Salamov A."/>
            <person name="Lindquist E."/>
            <person name="Shapiro H."/>
            <person name="Lucas S."/>
            <person name="Grigoriev I.V."/>
            <person name="Cande W.Z."/>
            <person name="Fulton C."/>
            <person name="Rokhsar D.S."/>
            <person name="Dawson S.C."/>
        </authorList>
    </citation>
    <scope>NUCLEOTIDE SEQUENCE [LARGE SCALE GENOMIC DNA]</scope>
    <source>
        <strain evidence="13 14">NEG-M</strain>
    </source>
</reference>
<accession>D2V9N5</accession>
<evidence type="ECO:0000256" key="6">
    <source>
        <dbReference type="ARBA" id="ARBA00022832"/>
    </source>
</evidence>
<keyword evidence="6 12" id="KW-0276">Fatty acid metabolism</keyword>
<dbReference type="GO" id="GO:0042761">
    <property type="term" value="P:very long-chain fatty acid biosynthetic process"/>
    <property type="evidence" value="ECO:0007669"/>
    <property type="project" value="TreeGrafter"/>
</dbReference>
<dbReference type="OMA" id="CRFPMGW"/>
<feature type="transmembrane region" description="Helical" evidence="12">
    <location>
        <begin position="84"/>
        <end position="112"/>
    </location>
</feature>
<dbReference type="Proteomes" id="UP000006671">
    <property type="component" value="Unassembled WGS sequence"/>
</dbReference>
<evidence type="ECO:0000256" key="7">
    <source>
        <dbReference type="ARBA" id="ARBA00022989"/>
    </source>
</evidence>
<dbReference type="GO" id="GO:0030148">
    <property type="term" value="P:sphingolipid biosynthetic process"/>
    <property type="evidence" value="ECO:0007669"/>
    <property type="project" value="TreeGrafter"/>
</dbReference>
<dbReference type="EMBL" id="GG738858">
    <property type="protein sequence ID" value="EFC46498.1"/>
    <property type="molecule type" value="Genomic_DNA"/>
</dbReference>
<dbReference type="EC" id="2.3.1.-" evidence="12"/>
<dbReference type="InParanoid" id="D2V9N5"/>
<keyword evidence="4 12" id="KW-0808">Transferase</keyword>
<feature type="transmembrane region" description="Helical" evidence="12">
    <location>
        <begin position="202"/>
        <end position="221"/>
    </location>
</feature>
<keyword evidence="5 12" id="KW-0812">Transmembrane</keyword>
<dbReference type="VEuPathDB" id="AmoebaDB:NAEGRDRAFT_82527"/>
<dbReference type="OrthoDB" id="434092at2759"/>
<evidence type="ECO:0000256" key="12">
    <source>
        <dbReference type="RuleBase" id="RU361115"/>
    </source>
</evidence>
<feature type="transmembrane region" description="Helical" evidence="12">
    <location>
        <begin position="233"/>
        <end position="256"/>
    </location>
</feature>
<dbReference type="Pfam" id="PF01151">
    <property type="entry name" value="ELO"/>
    <property type="match status" value="1"/>
</dbReference>
<dbReference type="GO" id="GO:0005789">
    <property type="term" value="C:endoplasmic reticulum membrane"/>
    <property type="evidence" value="ECO:0007669"/>
    <property type="project" value="TreeGrafter"/>
</dbReference>
<feature type="transmembrane region" description="Helical" evidence="12">
    <location>
        <begin position="50"/>
        <end position="72"/>
    </location>
</feature>
<feature type="transmembrane region" description="Helical" evidence="12">
    <location>
        <begin position="268"/>
        <end position="289"/>
    </location>
</feature>
<sequence length="315" mass="37172">MTEIIDSLIHKFVNEPLPLPYEQIPALDKARNYILNFTFDKHDPFNMSQFYPTTILPVLSYLAMIFILKKIFHNRPVDFKANPILYGFGFIHNVILSFGSLLMFSGMMYGFLQVVLSKYLIAKETPVQSFLIGICNSSGSYWNNQYGTAFWIWVFMVSKWWEFVDTFLLCMKDKPLQFLHVWHHATVPLHMYLMLISEWDPAVFGFCFNAFVHVIMYYYYLQQYRGIDCWWKKLVTIIQIVQFVVCFVILGISLNSEHCDLESSQPRIALASTFTLYLSYLVLFIKFYASTYKRRPRANKEKPIEEKSAEEKKIQ</sequence>
<dbReference type="KEGG" id="ngr:NAEGRDRAFT_82527"/>
<dbReference type="eggNOG" id="KOG3071">
    <property type="taxonomic scope" value="Eukaryota"/>
</dbReference>
<evidence type="ECO:0000313" key="14">
    <source>
        <dbReference type="Proteomes" id="UP000006671"/>
    </source>
</evidence>